<dbReference type="OrthoDB" id="10523454at2759"/>
<feature type="signal peptide" evidence="2">
    <location>
        <begin position="1"/>
        <end position="19"/>
    </location>
</feature>
<keyword evidence="2" id="KW-0732">Signal</keyword>
<dbReference type="AlphaFoldDB" id="A0A2P6TNH3"/>
<dbReference type="InterPro" id="IPR018114">
    <property type="entry name" value="TRYPSIN_HIS"/>
</dbReference>
<dbReference type="PANTHER" id="PTHR36234:SF5">
    <property type="entry name" value="LYSYL ENDOPEPTIDASE"/>
    <property type="match status" value="1"/>
</dbReference>
<dbReference type="Proteomes" id="UP000239899">
    <property type="component" value="Unassembled WGS sequence"/>
</dbReference>
<name>A0A2P6TNH3_CHLSO</name>
<dbReference type="EMBL" id="LHPG02000010">
    <property type="protein sequence ID" value="PRW50891.1"/>
    <property type="molecule type" value="Genomic_DNA"/>
</dbReference>
<comment type="caution">
    <text evidence="3">The sequence shown here is derived from an EMBL/GenBank/DDBJ whole genome shotgun (WGS) entry which is preliminary data.</text>
</comment>
<dbReference type="InterPro" id="IPR043504">
    <property type="entry name" value="Peptidase_S1_PA_chymotrypsin"/>
</dbReference>
<keyword evidence="4" id="KW-1185">Reference proteome</keyword>
<dbReference type="InterPro" id="IPR009003">
    <property type="entry name" value="Peptidase_S1_PA"/>
</dbReference>
<dbReference type="Gene3D" id="2.40.10.10">
    <property type="entry name" value="Trypsin-like serine proteases"/>
    <property type="match status" value="2"/>
</dbReference>
<evidence type="ECO:0000256" key="2">
    <source>
        <dbReference type="SAM" id="SignalP"/>
    </source>
</evidence>
<feature type="compositionally biased region" description="Low complexity" evidence="1">
    <location>
        <begin position="460"/>
        <end position="472"/>
    </location>
</feature>
<protein>
    <submittedName>
        <fullName evidence="3">T9SS C-terminal target domain-containing</fullName>
    </submittedName>
</protein>
<evidence type="ECO:0000313" key="3">
    <source>
        <dbReference type="EMBL" id="PRW50891.1"/>
    </source>
</evidence>
<proteinExistence type="predicted"/>
<accession>A0A2P6TNH3</accession>
<gene>
    <name evidence="3" type="ORF">C2E21_5483</name>
</gene>
<dbReference type="PANTHER" id="PTHR36234">
    <property type="entry name" value="LYSYL ENDOPEPTIDASE"/>
    <property type="match status" value="1"/>
</dbReference>
<dbReference type="PROSITE" id="PS00134">
    <property type="entry name" value="TRYPSIN_HIS"/>
    <property type="match status" value="1"/>
</dbReference>
<reference evidence="3 4" key="1">
    <citation type="journal article" date="2018" name="Plant J.">
        <title>Genome sequences of Chlorella sorokiniana UTEX 1602 and Micractinium conductrix SAG 241.80: implications to maltose excretion by a green alga.</title>
        <authorList>
            <person name="Arriola M.B."/>
            <person name="Velmurugan N."/>
            <person name="Zhang Y."/>
            <person name="Plunkett M.H."/>
            <person name="Hondzo H."/>
            <person name="Barney B.M."/>
        </authorList>
    </citation>
    <scope>NUCLEOTIDE SEQUENCE [LARGE SCALE GENOMIC DNA]</scope>
    <source>
        <strain evidence="4">UTEX 1602</strain>
    </source>
</reference>
<feature type="chain" id="PRO_5015187717" evidence="2">
    <location>
        <begin position="20"/>
        <end position="651"/>
    </location>
</feature>
<dbReference type="SUPFAM" id="SSF50494">
    <property type="entry name" value="Trypsin-like serine proteases"/>
    <property type="match status" value="1"/>
</dbReference>
<dbReference type="GO" id="GO:0006508">
    <property type="term" value="P:proteolysis"/>
    <property type="evidence" value="ECO:0007669"/>
    <property type="project" value="InterPro"/>
</dbReference>
<feature type="region of interest" description="Disordered" evidence="1">
    <location>
        <begin position="440"/>
        <end position="478"/>
    </location>
</feature>
<evidence type="ECO:0000256" key="1">
    <source>
        <dbReference type="SAM" id="MobiDB-lite"/>
    </source>
</evidence>
<dbReference type="Pfam" id="PF13365">
    <property type="entry name" value="Trypsin_2"/>
    <property type="match status" value="1"/>
</dbReference>
<dbReference type="GO" id="GO:0004252">
    <property type="term" value="F:serine-type endopeptidase activity"/>
    <property type="evidence" value="ECO:0007669"/>
    <property type="project" value="InterPro"/>
</dbReference>
<organism evidence="3 4">
    <name type="scientific">Chlorella sorokiniana</name>
    <name type="common">Freshwater green alga</name>
    <dbReference type="NCBI Taxonomy" id="3076"/>
    <lineage>
        <taxon>Eukaryota</taxon>
        <taxon>Viridiplantae</taxon>
        <taxon>Chlorophyta</taxon>
        <taxon>core chlorophytes</taxon>
        <taxon>Trebouxiophyceae</taxon>
        <taxon>Chlorellales</taxon>
        <taxon>Chlorellaceae</taxon>
        <taxon>Chlorella clade</taxon>
        <taxon>Chlorella</taxon>
    </lineage>
</organism>
<evidence type="ECO:0000313" key="4">
    <source>
        <dbReference type="Proteomes" id="UP000239899"/>
    </source>
</evidence>
<sequence>MRLAVALIVALGLLDVALALGELPPTAGCHHLSPTAAAATAANQWAVPTNFTGPVKLLTDEPPRQLCFTVQPDAPSLTLLFNRVRLPEGASLRVCPAAPSTASCAELGAGRLLVSVLGSTAIVSFTPGASEAEDAVAELSAVLQGVRPLPSLLATTAAGAAQRKAVSADRATALEQALSGVLGTSNVACPYLDIACAGSEWQQFAAAVVLLLLASPKGAVLNTAHLGGGAAYILSASHCREFDSDGDAQFYQAVFNHQRTTCPTASPEQSGFSLLLGGGSGVAPMLDLQGMQVAWQDEESDVLLLRVDSGIPAEFGAGALGWDASGWAAADTEVATVSHPCGDLKKLSRSTAGLQRASYAPQGGQPTSGETHYWVQWTQGGSDTGSSGAPLIDVSRGHVIGMLTGGEAATCKNKDYFGSLRAAWERGLWQVLSPSGPDAVTSMPAVAPPGPPSTAAQTVDGEAQQAQQGAAAEDGDTPSQAIAVQGDAQLNFAADGELRFPSTPPSAALAPVRLGQPLASLVPPGLLPLGGIRFYNISSALTLGDLTVSACAGDVPLQVAVFAGGAASWVSTEPCSLPGGSCTATNTTGGCSGLQGLRLPGQGDGDAWPGSEPYTVAVLPLLPALPISSIHDFEFHVTSAYVPPTFALSGN</sequence>